<feature type="binding site" description="axial binding residue" evidence="5">
    <location>
        <position position="483"/>
    </location>
    <ligand>
        <name>heme</name>
        <dbReference type="ChEBI" id="CHEBI:30413"/>
    </ligand>
    <ligandPart>
        <name>Fe</name>
        <dbReference type="ChEBI" id="CHEBI:18248"/>
    </ligandPart>
</feature>
<evidence type="ECO:0000256" key="2">
    <source>
        <dbReference type="ARBA" id="ARBA00010617"/>
    </source>
</evidence>
<evidence type="ECO:0000256" key="4">
    <source>
        <dbReference type="ARBA" id="ARBA00023004"/>
    </source>
</evidence>
<dbReference type="AlphaFoldDB" id="A0A9P5VL46"/>
<dbReference type="GO" id="GO:0005506">
    <property type="term" value="F:iron ion binding"/>
    <property type="evidence" value="ECO:0007669"/>
    <property type="project" value="InterPro"/>
</dbReference>
<dbReference type="Proteomes" id="UP000696485">
    <property type="component" value="Unassembled WGS sequence"/>
</dbReference>
<keyword evidence="5 6" id="KW-0349">Heme</keyword>
<evidence type="ECO:0000313" key="8">
    <source>
        <dbReference type="EMBL" id="KAF9330265.1"/>
    </source>
</evidence>
<dbReference type="InterPro" id="IPR002403">
    <property type="entry name" value="Cyt_P450_E_grp-IV"/>
</dbReference>
<dbReference type="CDD" id="cd11041">
    <property type="entry name" value="CYP503A1-like"/>
    <property type="match status" value="1"/>
</dbReference>
<keyword evidence="4 5" id="KW-0408">Iron</keyword>
<proteinExistence type="inferred from homology"/>
<dbReference type="Gene3D" id="1.10.630.10">
    <property type="entry name" value="Cytochrome P450"/>
    <property type="match status" value="1"/>
</dbReference>
<feature type="coiled-coil region" evidence="7">
    <location>
        <begin position="344"/>
        <end position="371"/>
    </location>
</feature>
<dbReference type="Pfam" id="PF00067">
    <property type="entry name" value="p450"/>
    <property type="match status" value="1"/>
</dbReference>
<dbReference type="InterPro" id="IPR017972">
    <property type="entry name" value="Cyt_P450_CS"/>
</dbReference>
<dbReference type="GO" id="GO:0004497">
    <property type="term" value="F:monooxygenase activity"/>
    <property type="evidence" value="ECO:0007669"/>
    <property type="project" value="UniProtKB-KW"/>
</dbReference>
<evidence type="ECO:0000256" key="5">
    <source>
        <dbReference type="PIRSR" id="PIRSR602403-1"/>
    </source>
</evidence>
<evidence type="ECO:0000256" key="3">
    <source>
        <dbReference type="ARBA" id="ARBA00022723"/>
    </source>
</evidence>
<keyword evidence="3 5" id="KW-0479">Metal-binding</keyword>
<dbReference type="PANTHER" id="PTHR46206">
    <property type="entry name" value="CYTOCHROME P450"/>
    <property type="match status" value="1"/>
</dbReference>
<gene>
    <name evidence="8" type="ORF">BG006_006789</name>
</gene>
<dbReference type="InterPro" id="IPR036396">
    <property type="entry name" value="Cyt_P450_sf"/>
</dbReference>
<keyword evidence="6" id="KW-0503">Monooxygenase</keyword>
<dbReference type="EMBL" id="JAAAUY010000410">
    <property type="protein sequence ID" value="KAF9330265.1"/>
    <property type="molecule type" value="Genomic_DNA"/>
</dbReference>
<dbReference type="GO" id="GO:0020037">
    <property type="term" value="F:heme binding"/>
    <property type="evidence" value="ECO:0007669"/>
    <property type="project" value="InterPro"/>
</dbReference>
<dbReference type="PROSITE" id="PS00086">
    <property type="entry name" value="CYTOCHROME_P450"/>
    <property type="match status" value="1"/>
</dbReference>
<sequence length="537" mass="60579">MLGLVSSSSTLVATDAFKVILPIGIGFASAAFLTMKIVTPNTDKSIQMASLRAGDSTHDDEYTDDQDEFLARCEEEYGPVFNILLLNKTLTVVSGRLIREVFMNEDFSASDAIDEFTGMRAFMHSMIKSNKDVDNRIIHEVVRDNISPNLPTFTPTIVEQLEIQLEKCLGKCEEKLIENPLTSVLQEMIAGAMANVFVGPEVAKSRKVINTFITCTADFGKVLGNSFRRKSAWRTFTTRTKYRTSLLNPMEKHIHVLVEATTPVILERRRLEAEAVAAGQDYIRPNDILQRLLDNFDKYNFVDQEDVCGHLLLLVLASVHTTSDTSTNLLYYLAAFPQYQDQLYAEQQEVLDGQQREREELRKKRLEAGEEVGEDLDPAHDRDLTAAAIKKMVHMDSFVREIFRYRTERLTLTHRARRDVTLSNGMVLYKGNNAIINMKSAHQSPDQGEDVAEFRPWRFVGKPKAATKAGSDFLPFGMGRHACPGRFLAIQQLKTVGVLMISKYSKIQIQDPSKTNKVLRSRIGEPIVTGLIFTSRQ</sequence>
<dbReference type="InterPro" id="IPR001128">
    <property type="entry name" value="Cyt_P450"/>
</dbReference>
<keyword evidence="6" id="KW-0560">Oxidoreductase</keyword>
<dbReference type="SUPFAM" id="SSF48264">
    <property type="entry name" value="Cytochrome P450"/>
    <property type="match status" value="1"/>
</dbReference>
<evidence type="ECO:0008006" key="10">
    <source>
        <dbReference type="Google" id="ProtNLM"/>
    </source>
</evidence>
<comment type="cofactor">
    <cofactor evidence="1 5">
        <name>heme</name>
        <dbReference type="ChEBI" id="CHEBI:30413"/>
    </cofactor>
</comment>
<protein>
    <recommendedName>
        <fullName evidence="10">Cytochrome P450</fullName>
    </recommendedName>
</protein>
<comment type="caution">
    <text evidence="8">The sequence shown here is derived from an EMBL/GenBank/DDBJ whole genome shotgun (WGS) entry which is preliminary data.</text>
</comment>
<evidence type="ECO:0000256" key="6">
    <source>
        <dbReference type="RuleBase" id="RU000461"/>
    </source>
</evidence>
<dbReference type="PANTHER" id="PTHR46206:SF7">
    <property type="entry name" value="P450, PUTATIVE (EUROFUNG)-RELATED"/>
    <property type="match status" value="1"/>
</dbReference>
<dbReference type="PRINTS" id="PR00465">
    <property type="entry name" value="EP450IV"/>
</dbReference>
<organism evidence="8 9">
    <name type="scientific">Podila minutissima</name>
    <dbReference type="NCBI Taxonomy" id="64525"/>
    <lineage>
        <taxon>Eukaryota</taxon>
        <taxon>Fungi</taxon>
        <taxon>Fungi incertae sedis</taxon>
        <taxon>Mucoromycota</taxon>
        <taxon>Mortierellomycotina</taxon>
        <taxon>Mortierellomycetes</taxon>
        <taxon>Mortierellales</taxon>
        <taxon>Mortierellaceae</taxon>
        <taxon>Podila</taxon>
    </lineage>
</organism>
<evidence type="ECO:0000256" key="1">
    <source>
        <dbReference type="ARBA" id="ARBA00001971"/>
    </source>
</evidence>
<name>A0A9P5VL46_9FUNG</name>
<comment type="similarity">
    <text evidence="2 6">Belongs to the cytochrome P450 family.</text>
</comment>
<reference evidence="8" key="1">
    <citation type="journal article" date="2020" name="Fungal Divers.">
        <title>Resolving the Mortierellaceae phylogeny through synthesis of multi-gene phylogenetics and phylogenomics.</title>
        <authorList>
            <person name="Vandepol N."/>
            <person name="Liber J."/>
            <person name="Desiro A."/>
            <person name="Na H."/>
            <person name="Kennedy M."/>
            <person name="Barry K."/>
            <person name="Grigoriev I.V."/>
            <person name="Miller A.N."/>
            <person name="O'Donnell K."/>
            <person name="Stajich J.E."/>
            <person name="Bonito G."/>
        </authorList>
    </citation>
    <scope>NUCLEOTIDE SEQUENCE</scope>
    <source>
        <strain evidence="8">NVP1</strain>
    </source>
</reference>
<evidence type="ECO:0000256" key="7">
    <source>
        <dbReference type="SAM" id="Coils"/>
    </source>
</evidence>
<accession>A0A9P5VL46</accession>
<evidence type="ECO:0000313" key="9">
    <source>
        <dbReference type="Proteomes" id="UP000696485"/>
    </source>
</evidence>
<keyword evidence="7" id="KW-0175">Coiled coil</keyword>
<keyword evidence="9" id="KW-1185">Reference proteome</keyword>
<dbReference type="GO" id="GO:0016705">
    <property type="term" value="F:oxidoreductase activity, acting on paired donors, with incorporation or reduction of molecular oxygen"/>
    <property type="evidence" value="ECO:0007669"/>
    <property type="project" value="InterPro"/>
</dbReference>